<organism evidence="1 2">
    <name type="scientific">Pyrus ussuriensis x Pyrus communis</name>
    <dbReference type="NCBI Taxonomy" id="2448454"/>
    <lineage>
        <taxon>Eukaryota</taxon>
        <taxon>Viridiplantae</taxon>
        <taxon>Streptophyta</taxon>
        <taxon>Embryophyta</taxon>
        <taxon>Tracheophyta</taxon>
        <taxon>Spermatophyta</taxon>
        <taxon>Magnoliopsida</taxon>
        <taxon>eudicotyledons</taxon>
        <taxon>Gunneridae</taxon>
        <taxon>Pentapetalae</taxon>
        <taxon>rosids</taxon>
        <taxon>fabids</taxon>
        <taxon>Rosales</taxon>
        <taxon>Rosaceae</taxon>
        <taxon>Amygdaloideae</taxon>
        <taxon>Maleae</taxon>
        <taxon>Pyrus</taxon>
    </lineage>
</organism>
<reference evidence="1 2" key="3">
    <citation type="submission" date="2019-11" db="EMBL/GenBank/DDBJ databases">
        <title>A de novo genome assembly of a pear dwarfing rootstock.</title>
        <authorList>
            <person name="Wang F."/>
            <person name="Wang J."/>
            <person name="Li S."/>
            <person name="Zhang Y."/>
            <person name="Fang M."/>
            <person name="Ma L."/>
            <person name="Zhao Y."/>
            <person name="Jiang S."/>
        </authorList>
    </citation>
    <scope>NUCLEOTIDE SEQUENCE [LARGE SCALE GENOMIC DNA]</scope>
    <source>
        <strain evidence="1">S2</strain>
        <tissue evidence="1">Leaf</tissue>
    </source>
</reference>
<accession>A0A5N5GXL5</accession>
<dbReference type="EMBL" id="SMOL01000401">
    <property type="protein sequence ID" value="KAB2618462.1"/>
    <property type="molecule type" value="Genomic_DNA"/>
</dbReference>
<gene>
    <name evidence="1" type="ORF">D8674_014331</name>
</gene>
<sequence length="115" mass="13071">MKWDELEKLKESHCANLEISRPWSFSHLTCYFLAISGHHSVLTWYESLLHVPTYILTFESLDLDLYRAQNWLLKLGKKSRIFPVLNVGARGAHTPPPKVLCSTAVHGDDHGGVDD</sequence>
<protein>
    <submittedName>
        <fullName evidence="1">Uncharacterized protein</fullName>
    </submittedName>
</protein>
<reference evidence="1 2" key="1">
    <citation type="submission" date="2019-09" db="EMBL/GenBank/DDBJ databases">
        <authorList>
            <person name="Ou C."/>
        </authorList>
    </citation>
    <scope>NUCLEOTIDE SEQUENCE [LARGE SCALE GENOMIC DNA]</scope>
    <source>
        <strain evidence="1">S2</strain>
        <tissue evidence="1">Leaf</tissue>
    </source>
</reference>
<dbReference type="AlphaFoldDB" id="A0A5N5GXL5"/>
<proteinExistence type="predicted"/>
<reference evidence="2" key="2">
    <citation type="submission" date="2019-10" db="EMBL/GenBank/DDBJ databases">
        <title>A de novo genome assembly of a pear dwarfing rootstock.</title>
        <authorList>
            <person name="Wang F."/>
            <person name="Wang J."/>
            <person name="Li S."/>
            <person name="Zhang Y."/>
            <person name="Fang M."/>
            <person name="Ma L."/>
            <person name="Zhao Y."/>
            <person name="Jiang S."/>
        </authorList>
    </citation>
    <scope>NUCLEOTIDE SEQUENCE [LARGE SCALE GENOMIC DNA]</scope>
</reference>
<name>A0A5N5GXL5_9ROSA</name>
<comment type="caution">
    <text evidence="1">The sequence shown here is derived from an EMBL/GenBank/DDBJ whole genome shotgun (WGS) entry which is preliminary data.</text>
</comment>
<dbReference type="Proteomes" id="UP000327157">
    <property type="component" value="Chromosome 15"/>
</dbReference>
<evidence type="ECO:0000313" key="1">
    <source>
        <dbReference type="EMBL" id="KAB2618462.1"/>
    </source>
</evidence>
<keyword evidence="2" id="KW-1185">Reference proteome</keyword>
<evidence type="ECO:0000313" key="2">
    <source>
        <dbReference type="Proteomes" id="UP000327157"/>
    </source>
</evidence>